<sequence>MHRLAGEADFLQVFDDADHDGNVYSFLPNCKQPLQAMVIDFVEKEKAGTIIPLNNVNDRLEAILGISNKSVKRLKAEMRETLAVEKEA</sequence>
<dbReference type="Proteomes" id="UP000663829">
    <property type="component" value="Unassembled WGS sequence"/>
</dbReference>
<keyword evidence="5" id="KW-1185">Reference proteome</keyword>
<dbReference type="EMBL" id="CAJOBA010000561">
    <property type="protein sequence ID" value="CAF3541393.1"/>
    <property type="molecule type" value="Genomic_DNA"/>
</dbReference>
<reference evidence="2" key="1">
    <citation type="submission" date="2021-02" db="EMBL/GenBank/DDBJ databases">
        <authorList>
            <person name="Nowell W R."/>
        </authorList>
    </citation>
    <scope>NUCLEOTIDE SEQUENCE</scope>
</reference>
<protein>
    <submittedName>
        <fullName evidence="2">Uncharacterized protein</fullName>
    </submittedName>
</protein>
<comment type="caution">
    <text evidence="2">The sequence shown here is derived from an EMBL/GenBank/DDBJ whole genome shotgun (WGS) entry which is preliminary data.</text>
</comment>
<dbReference type="Proteomes" id="UP000681722">
    <property type="component" value="Unassembled WGS sequence"/>
</dbReference>
<proteinExistence type="predicted"/>
<dbReference type="EMBL" id="CAJNOQ010003924">
    <property type="protein sequence ID" value="CAF1036096.1"/>
    <property type="molecule type" value="Genomic_DNA"/>
</dbReference>
<dbReference type="EMBL" id="CAJOBC010003924">
    <property type="protein sequence ID" value="CAF3806678.1"/>
    <property type="molecule type" value="Genomic_DNA"/>
</dbReference>
<dbReference type="EMBL" id="CAJNOK010000561">
    <property type="protein sequence ID" value="CAF0761613.1"/>
    <property type="molecule type" value="Genomic_DNA"/>
</dbReference>
<gene>
    <name evidence="2" type="ORF">GPM918_LOCUS15534</name>
    <name evidence="1" type="ORF">OVA965_LOCUS2582</name>
    <name evidence="4" type="ORF">SRO942_LOCUS15534</name>
    <name evidence="3" type="ORF">TMI583_LOCUS2582</name>
</gene>
<dbReference type="Proteomes" id="UP000682733">
    <property type="component" value="Unassembled WGS sequence"/>
</dbReference>
<evidence type="ECO:0000313" key="1">
    <source>
        <dbReference type="EMBL" id="CAF0761613.1"/>
    </source>
</evidence>
<name>A0A814JIT1_9BILA</name>
<evidence type="ECO:0000313" key="2">
    <source>
        <dbReference type="EMBL" id="CAF1036096.1"/>
    </source>
</evidence>
<accession>A0A814JIT1</accession>
<dbReference type="OrthoDB" id="10693809at2759"/>
<dbReference type="AlphaFoldDB" id="A0A814JIT1"/>
<evidence type="ECO:0000313" key="3">
    <source>
        <dbReference type="EMBL" id="CAF3541393.1"/>
    </source>
</evidence>
<evidence type="ECO:0000313" key="4">
    <source>
        <dbReference type="EMBL" id="CAF3806678.1"/>
    </source>
</evidence>
<evidence type="ECO:0000313" key="5">
    <source>
        <dbReference type="Proteomes" id="UP000663829"/>
    </source>
</evidence>
<dbReference type="Proteomes" id="UP000677228">
    <property type="component" value="Unassembled WGS sequence"/>
</dbReference>
<organism evidence="2 5">
    <name type="scientific">Didymodactylos carnosus</name>
    <dbReference type="NCBI Taxonomy" id="1234261"/>
    <lineage>
        <taxon>Eukaryota</taxon>
        <taxon>Metazoa</taxon>
        <taxon>Spiralia</taxon>
        <taxon>Gnathifera</taxon>
        <taxon>Rotifera</taxon>
        <taxon>Eurotatoria</taxon>
        <taxon>Bdelloidea</taxon>
        <taxon>Philodinida</taxon>
        <taxon>Philodinidae</taxon>
        <taxon>Didymodactylos</taxon>
    </lineage>
</organism>